<dbReference type="AlphaFoldDB" id="A0AAD4MNV6"/>
<dbReference type="Proteomes" id="UP001201812">
    <property type="component" value="Unassembled WGS sequence"/>
</dbReference>
<organism evidence="1 2">
    <name type="scientific">Ditylenchus destructor</name>
    <dbReference type="NCBI Taxonomy" id="166010"/>
    <lineage>
        <taxon>Eukaryota</taxon>
        <taxon>Metazoa</taxon>
        <taxon>Ecdysozoa</taxon>
        <taxon>Nematoda</taxon>
        <taxon>Chromadorea</taxon>
        <taxon>Rhabditida</taxon>
        <taxon>Tylenchina</taxon>
        <taxon>Tylenchomorpha</taxon>
        <taxon>Sphaerularioidea</taxon>
        <taxon>Anguinidae</taxon>
        <taxon>Anguininae</taxon>
        <taxon>Ditylenchus</taxon>
    </lineage>
</organism>
<proteinExistence type="predicted"/>
<evidence type="ECO:0000313" key="1">
    <source>
        <dbReference type="EMBL" id="KAI1700218.1"/>
    </source>
</evidence>
<protein>
    <submittedName>
        <fullName evidence="1">Uncharacterized protein</fullName>
    </submittedName>
</protein>
<gene>
    <name evidence="1" type="ORF">DdX_16836</name>
</gene>
<keyword evidence="2" id="KW-1185">Reference proteome</keyword>
<name>A0AAD4MNV6_9BILA</name>
<dbReference type="EMBL" id="JAKKPZ010000152">
    <property type="protein sequence ID" value="KAI1700218.1"/>
    <property type="molecule type" value="Genomic_DNA"/>
</dbReference>
<reference evidence="1" key="1">
    <citation type="submission" date="2022-01" db="EMBL/GenBank/DDBJ databases">
        <title>Genome Sequence Resource for Two Populations of Ditylenchus destructor, the Migratory Endoparasitic Phytonematode.</title>
        <authorList>
            <person name="Zhang H."/>
            <person name="Lin R."/>
            <person name="Xie B."/>
        </authorList>
    </citation>
    <scope>NUCLEOTIDE SEQUENCE</scope>
    <source>
        <strain evidence="1">BazhouSP</strain>
    </source>
</reference>
<comment type="caution">
    <text evidence="1">The sequence shown here is derived from an EMBL/GenBank/DDBJ whole genome shotgun (WGS) entry which is preliminary data.</text>
</comment>
<accession>A0AAD4MNV6</accession>
<evidence type="ECO:0000313" key="2">
    <source>
        <dbReference type="Proteomes" id="UP001201812"/>
    </source>
</evidence>
<sequence length="103" mass="11708">MVKRRDDYAGMGIQPYLKSAKSPEIFSGSGPGPDRLPEFHGPMYTYLDMSDTPRVNVLQEANAVRLYVYGTERIVMVATSVSRIVKIREIHLFALAFYLPLPW</sequence>